<reference evidence="7" key="1">
    <citation type="submission" date="2012-02" db="EMBL/GenBank/DDBJ databases">
        <title>The complete genome of Halobacteroides halobius DSM 5150.</title>
        <authorList>
            <person name="Lucas S."/>
            <person name="Copeland A."/>
            <person name="Lapidus A."/>
            <person name="Glavina del Rio T."/>
            <person name="Dalin E."/>
            <person name="Tice H."/>
            <person name="Bruce D."/>
            <person name="Goodwin L."/>
            <person name="Pitluck S."/>
            <person name="Peters L."/>
            <person name="Mikhailova N."/>
            <person name="Gu W."/>
            <person name="Kyrpides N."/>
            <person name="Mavromatis K."/>
            <person name="Ivanova N."/>
            <person name="Brettin T."/>
            <person name="Detter J.C."/>
            <person name="Han C."/>
            <person name="Larimer F."/>
            <person name="Land M."/>
            <person name="Hauser L."/>
            <person name="Markowitz V."/>
            <person name="Cheng J.-F."/>
            <person name="Hugenholtz P."/>
            <person name="Woyke T."/>
            <person name="Wu D."/>
            <person name="Tindall B."/>
            <person name="Pomrenke H."/>
            <person name="Brambilla E."/>
            <person name="Klenk H.-P."/>
            <person name="Eisen J.A."/>
        </authorList>
    </citation>
    <scope>NUCLEOTIDE SEQUENCE [LARGE SCALE GENOMIC DNA]</scope>
    <source>
        <strain evidence="7">ATCC 35273 / DSM 5150 / MD-1</strain>
    </source>
</reference>
<dbReference type="AlphaFoldDB" id="L0KBJ8"/>
<evidence type="ECO:0000256" key="3">
    <source>
        <dbReference type="ARBA" id="ARBA00022448"/>
    </source>
</evidence>
<evidence type="ECO:0000313" key="6">
    <source>
        <dbReference type="EMBL" id="AGB41749.1"/>
    </source>
</evidence>
<dbReference type="RefSeq" id="WP_015327465.1">
    <property type="nucleotide sequence ID" value="NC_019978.1"/>
</dbReference>
<sequence length="422" mass="47689">MFKKKSLTLVLALTLLFSLSLTAGAWWIFGNDDEKEQVEIRLSGWSSSPTESKLFEKVIKGFEKENPNINVKYEPIQGSYMDKLQTQLASGTAPDVFYVDSVWLPALASKNVLYPMDKFMKQSGVEDSEFLPGLINGFEYQGKQYGIPKGYSTLGLFYNKRMFKEAGITDVPDTWAELYQVAKKLTKDTDGDGKVDQWGMSLNTSLARFIVFLHQNGEQLLNDSMTKSALDSPEAIKALEFYNMLYQKGYAAQPGDVGAQWLGDALGKDRVGMVVTGNWTIPFMKDQYPEVEYGVAPLPKKKKKSTMAFTVAYSIARRSDHPKAAWKLVKYLTSETGQRKWVKLGMELPSRKELADMDYFNSHPKRKTLMDFGEYAEAWQFNVKFKPIVDSVNTTLQAVFLGEVTPEEGLKEVSDKINEVLK</sequence>
<dbReference type="CDD" id="cd14748">
    <property type="entry name" value="PBP2_UgpB"/>
    <property type="match status" value="1"/>
</dbReference>
<keyword evidence="7" id="KW-1185">Reference proteome</keyword>
<comment type="subcellular location">
    <subcellularLocation>
        <location evidence="1">Cell envelope</location>
    </subcellularLocation>
</comment>
<keyword evidence="4 5" id="KW-0732">Signal</keyword>
<dbReference type="Proteomes" id="UP000010880">
    <property type="component" value="Chromosome"/>
</dbReference>
<keyword evidence="6" id="KW-0762">Sugar transport</keyword>
<dbReference type="PANTHER" id="PTHR43649">
    <property type="entry name" value="ARABINOSE-BINDING PROTEIN-RELATED"/>
    <property type="match status" value="1"/>
</dbReference>
<dbReference type="InterPro" id="IPR050490">
    <property type="entry name" value="Bact_solute-bd_prot1"/>
</dbReference>
<keyword evidence="3" id="KW-0813">Transport</keyword>
<dbReference type="InterPro" id="IPR006059">
    <property type="entry name" value="SBP"/>
</dbReference>
<name>L0KBJ8_HALHC</name>
<comment type="similarity">
    <text evidence="2">Belongs to the bacterial solute-binding protein 1 family.</text>
</comment>
<accession>L0KBJ8</accession>
<evidence type="ECO:0000256" key="5">
    <source>
        <dbReference type="SAM" id="SignalP"/>
    </source>
</evidence>
<evidence type="ECO:0000256" key="1">
    <source>
        <dbReference type="ARBA" id="ARBA00004196"/>
    </source>
</evidence>
<evidence type="ECO:0000313" key="7">
    <source>
        <dbReference type="Proteomes" id="UP000010880"/>
    </source>
</evidence>
<dbReference type="HOGENOM" id="CLU_031285_10_5_9"/>
<dbReference type="PANTHER" id="PTHR43649:SF31">
    <property type="entry name" value="SN-GLYCEROL-3-PHOSPHATE-BINDING PERIPLASMIC PROTEIN UGPB"/>
    <property type="match status" value="1"/>
</dbReference>
<dbReference type="GO" id="GO:0030313">
    <property type="term" value="C:cell envelope"/>
    <property type="evidence" value="ECO:0007669"/>
    <property type="project" value="UniProtKB-SubCell"/>
</dbReference>
<dbReference type="KEGG" id="hhl:Halha_1836"/>
<dbReference type="SUPFAM" id="SSF53850">
    <property type="entry name" value="Periplasmic binding protein-like II"/>
    <property type="match status" value="1"/>
</dbReference>
<dbReference type="Pfam" id="PF01547">
    <property type="entry name" value="SBP_bac_1"/>
    <property type="match status" value="1"/>
</dbReference>
<evidence type="ECO:0000256" key="2">
    <source>
        <dbReference type="ARBA" id="ARBA00008520"/>
    </source>
</evidence>
<feature type="chain" id="PRO_5003944461" evidence="5">
    <location>
        <begin position="26"/>
        <end position="422"/>
    </location>
</feature>
<dbReference type="OrthoDB" id="383937at2"/>
<evidence type="ECO:0000256" key="4">
    <source>
        <dbReference type="ARBA" id="ARBA00022729"/>
    </source>
</evidence>
<gene>
    <name evidence="6" type="ordered locus">Halha_1836</name>
</gene>
<dbReference type="EMBL" id="CP003359">
    <property type="protein sequence ID" value="AGB41749.1"/>
    <property type="molecule type" value="Genomic_DNA"/>
</dbReference>
<dbReference type="Gene3D" id="3.40.190.10">
    <property type="entry name" value="Periplasmic binding protein-like II"/>
    <property type="match status" value="2"/>
</dbReference>
<organism evidence="6 7">
    <name type="scientific">Halobacteroides halobius (strain ATCC 35273 / DSM 5150 / MD-1)</name>
    <dbReference type="NCBI Taxonomy" id="748449"/>
    <lineage>
        <taxon>Bacteria</taxon>
        <taxon>Bacillati</taxon>
        <taxon>Bacillota</taxon>
        <taxon>Clostridia</taxon>
        <taxon>Halanaerobiales</taxon>
        <taxon>Halobacteroidaceae</taxon>
        <taxon>Halobacteroides</taxon>
    </lineage>
</organism>
<feature type="signal peptide" evidence="5">
    <location>
        <begin position="1"/>
        <end position="25"/>
    </location>
</feature>
<dbReference type="eggNOG" id="COG1653">
    <property type="taxonomic scope" value="Bacteria"/>
</dbReference>
<proteinExistence type="inferred from homology"/>
<protein>
    <submittedName>
        <fullName evidence="6">ABC-type sugar transport system, periplasmic component</fullName>
    </submittedName>
</protein>
<dbReference type="STRING" id="748449.Halha_1836"/>